<comment type="caution">
    <text evidence="1">The sequence shown here is derived from an EMBL/GenBank/DDBJ whole genome shotgun (WGS) entry which is preliminary data.</text>
</comment>
<organism evidence="1 2">
    <name type="scientific">Enterococcus gallinarum</name>
    <dbReference type="NCBI Taxonomy" id="1353"/>
    <lineage>
        <taxon>Bacteria</taxon>
        <taxon>Bacillati</taxon>
        <taxon>Bacillota</taxon>
        <taxon>Bacilli</taxon>
        <taxon>Lactobacillales</taxon>
        <taxon>Enterococcaceae</taxon>
        <taxon>Enterococcus</taxon>
    </lineage>
</organism>
<accession>A0ABD4ZYA0</accession>
<dbReference type="AlphaFoldDB" id="A0ABD4ZYA0"/>
<evidence type="ECO:0000313" key="1">
    <source>
        <dbReference type="EMBL" id="MDL4937641.1"/>
    </source>
</evidence>
<gene>
    <name evidence="1" type="ORF">QRX88_18225</name>
</gene>
<dbReference type="Proteomes" id="UP001241571">
    <property type="component" value="Unassembled WGS sequence"/>
</dbReference>
<sequence length="240" mass="28294">MLAKILRQYGNKVLLEFDENVNPEHLETIRRGKEGFAEVQFIDNDPRSAKQNALSHALIKDIAESENIPRYEAKEKMRHIYQDTYACEFSHAEATKSEMNQWIDFLIEYVVAEGVQLPRRYIYLLEHESFFYFCCKYRKCAVTGQPGAQIHHVTAVGNRHRNKVDHRKFPFVALSWKYHNIAHNLGQEEFLQKYQIKPVYLDKEALIKIGIMSNAQIMRFDEEYKTEDLYVKAIKEDQSV</sequence>
<dbReference type="EMBL" id="JASUBT010000028">
    <property type="protein sequence ID" value="MDL4937641.1"/>
    <property type="molecule type" value="Genomic_DNA"/>
</dbReference>
<dbReference type="InterPro" id="IPR041242">
    <property type="entry name" value="HNHc_6"/>
</dbReference>
<reference evidence="1 2" key="1">
    <citation type="submission" date="2023-06" db="EMBL/GenBank/DDBJ databases">
        <title>Acute promotion of culturable opportunistic pathogens and persistent increase of antibiotic resistance following antibiotic exposure in mouse gut microbiota.</title>
        <authorList>
            <person name="Li L."/>
            <person name="Wang B."/>
            <person name="Sun Y."/>
            <person name="Wang M."/>
            <person name="Xu H."/>
        </authorList>
    </citation>
    <scope>NUCLEOTIDE SEQUENCE [LARGE SCALE GENOMIC DNA]</scope>
    <source>
        <strain evidence="1 2">CRI2_2</strain>
    </source>
</reference>
<dbReference type="RefSeq" id="WP_221686147.1">
    <property type="nucleotide sequence ID" value="NZ_JAASJM010000012.1"/>
</dbReference>
<evidence type="ECO:0000313" key="2">
    <source>
        <dbReference type="Proteomes" id="UP001241571"/>
    </source>
</evidence>
<dbReference type="Pfam" id="PF16784">
    <property type="entry name" value="HNHc_6"/>
    <property type="match status" value="1"/>
</dbReference>
<proteinExistence type="predicted"/>
<protein>
    <submittedName>
        <fullName evidence="1">HNHc nuclease</fullName>
    </submittedName>
</protein>
<name>A0ABD4ZYA0_ENTGA</name>